<accession>A0A2T7PE74</accession>
<dbReference type="PANTHER" id="PTHR10283">
    <property type="entry name" value="SOLUTE CARRIER FAMILY 13 MEMBER"/>
    <property type="match status" value="1"/>
</dbReference>
<evidence type="ECO:0000256" key="3">
    <source>
        <dbReference type="ARBA" id="ARBA00022448"/>
    </source>
</evidence>
<feature type="transmembrane region" description="Helical" evidence="7">
    <location>
        <begin position="440"/>
        <end position="458"/>
    </location>
</feature>
<dbReference type="CDD" id="cd01115">
    <property type="entry name" value="SLC13_permease"/>
    <property type="match status" value="1"/>
</dbReference>
<evidence type="ECO:0000256" key="4">
    <source>
        <dbReference type="ARBA" id="ARBA00022692"/>
    </source>
</evidence>
<gene>
    <name evidence="8" type="ORF">C0Q70_07141</name>
</gene>
<feature type="transmembrane region" description="Helical" evidence="7">
    <location>
        <begin position="561"/>
        <end position="582"/>
    </location>
</feature>
<dbReference type="GO" id="GO:0015141">
    <property type="term" value="F:succinate transmembrane transporter activity"/>
    <property type="evidence" value="ECO:0007669"/>
    <property type="project" value="UniProtKB-ARBA"/>
</dbReference>
<dbReference type="InterPro" id="IPR031312">
    <property type="entry name" value="Na/sul_symport_CS"/>
</dbReference>
<evidence type="ECO:0008006" key="10">
    <source>
        <dbReference type="Google" id="ProtNLM"/>
    </source>
</evidence>
<dbReference type="InterPro" id="IPR001898">
    <property type="entry name" value="SLC13A/DASS"/>
</dbReference>
<feature type="transmembrane region" description="Helical" evidence="7">
    <location>
        <begin position="470"/>
        <end position="492"/>
    </location>
</feature>
<comment type="subcellular location">
    <subcellularLocation>
        <location evidence="1">Membrane</location>
        <topology evidence="1">Multi-pass membrane protein</topology>
    </subcellularLocation>
</comment>
<dbReference type="EMBL" id="PZQS01000004">
    <property type="protein sequence ID" value="PVD31723.1"/>
    <property type="molecule type" value="Genomic_DNA"/>
</dbReference>
<keyword evidence="4 7" id="KW-0812">Transmembrane</keyword>
<feature type="transmembrane region" description="Helical" evidence="7">
    <location>
        <begin position="286"/>
        <end position="308"/>
    </location>
</feature>
<dbReference type="GO" id="GO:0005886">
    <property type="term" value="C:plasma membrane"/>
    <property type="evidence" value="ECO:0007669"/>
    <property type="project" value="TreeGrafter"/>
</dbReference>
<proteinExistence type="inferred from homology"/>
<evidence type="ECO:0000256" key="2">
    <source>
        <dbReference type="ARBA" id="ARBA00006772"/>
    </source>
</evidence>
<dbReference type="Pfam" id="PF00939">
    <property type="entry name" value="Na_sulph_symp"/>
    <property type="match status" value="1"/>
</dbReference>
<reference evidence="8 9" key="1">
    <citation type="submission" date="2018-04" db="EMBL/GenBank/DDBJ databases">
        <title>The genome of golden apple snail Pomacea canaliculata provides insight into stress tolerance and invasive adaptation.</title>
        <authorList>
            <person name="Liu C."/>
            <person name="Liu B."/>
            <person name="Ren Y."/>
            <person name="Zhang Y."/>
            <person name="Wang H."/>
            <person name="Li S."/>
            <person name="Jiang F."/>
            <person name="Yin L."/>
            <person name="Zhang G."/>
            <person name="Qian W."/>
            <person name="Fan W."/>
        </authorList>
    </citation>
    <scope>NUCLEOTIDE SEQUENCE [LARGE SCALE GENOMIC DNA]</scope>
    <source>
        <strain evidence="8">SZHN2017</strain>
        <tissue evidence="8">Muscle</tissue>
    </source>
</reference>
<protein>
    <recommendedName>
        <fullName evidence="10">Citrate transporter-like domain-containing protein</fullName>
    </recommendedName>
</protein>
<keyword evidence="9" id="KW-1185">Reference proteome</keyword>
<evidence type="ECO:0000256" key="6">
    <source>
        <dbReference type="ARBA" id="ARBA00023136"/>
    </source>
</evidence>
<feature type="transmembrane region" description="Helical" evidence="7">
    <location>
        <begin position="146"/>
        <end position="179"/>
    </location>
</feature>
<dbReference type="Proteomes" id="UP000245119">
    <property type="component" value="Linkage Group LG4"/>
</dbReference>
<comment type="caution">
    <text evidence="8">The sequence shown here is derived from an EMBL/GenBank/DDBJ whole genome shotgun (WGS) entry which is preliminary data.</text>
</comment>
<name>A0A2T7PE74_POMCA</name>
<evidence type="ECO:0000256" key="7">
    <source>
        <dbReference type="SAM" id="Phobius"/>
    </source>
</evidence>
<dbReference type="OrthoDB" id="6493944at2759"/>
<sequence length="624" mass="69107">MKLINLSPQGPPTTMKTIRARRPGELGRHNNRDVRYQEGTRRPGLVVYDKITGHGTLIARCGYCVIVTGIFWVTELLPLPVTSLFPLFLFPMLGVMKASDVCSSYVKDTLMLFMGSLVVAVAVEKWNLHRRLALRTLTLVGPQPRWLLMGIMFPCFFLSMWMSNTATTAMMMPIVTAILHQIRQSRKTSSEDDELTEQNQNDIKLTIKEVKNGKIEDDEVKTIMPNRASDEDKEFASLAKTFSLCTAFSANIGGVATLTGTPPNVIFKGLADVLYQQYGETNPINFANWLILGVPLAVICFIFLWFWFQLYAQGLKCFQCFKKGDESYSAVKRILQTEYRKLGPMSFAEIIVLVDFIVLAILWVTRNPGFIPGWSSLFEKEYVKDSTPAILLAVVLFFLPARPPRWLPCCRSKSEAIKEALEFPSGYQPILTWKLVNERLAWGVLLLMGGGFALADGCQVSGLSKWVSGHLAALATLDPWVIGMLLTLFIAVTTEVTSNAATTTLFVPIVGDLAVQLGVNPLYFMIPCTISASLAFLLPVATPPNAIVFSTGFLKVKDMVLVGLPINIFALVALNIACNTWAASTYDLFNVPLGFRINSTAMNLNDTMVYSINSSLPLNVSVIS</sequence>
<feature type="transmembrane region" description="Helical" evidence="7">
    <location>
        <begin position="345"/>
        <end position="365"/>
    </location>
</feature>
<keyword evidence="5 7" id="KW-1133">Transmembrane helix</keyword>
<keyword evidence="3" id="KW-0813">Transport</keyword>
<evidence type="ECO:0000256" key="1">
    <source>
        <dbReference type="ARBA" id="ARBA00004141"/>
    </source>
</evidence>
<evidence type="ECO:0000313" key="9">
    <source>
        <dbReference type="Proteomes" id="UP000245119"/>
    </source>
</evidence>
<dbReference type="AlphaFoldDB" id="A0A2T7PE74"/>
<organism evidence="8 9">
    <name type="scientific">Pomacea canaliculata</name>
    <name type="common">Golden apple snail</name>
    <dbReference type="NCBI Taxonomy" id="400727"/>
    <lineage>
        <taxon>Eukaryota</taxon>
        <taxon>Metazoa</taxon>
        <taxon>Spiralia</taxon>
        <taxon>Lophotrochozoa</taxon>
        <taxon>Mollusca</taxon>
        <taxon>Gastropoda</taxon>
        <taxon>Caenogastropoda</taxon>
        <taxon>Architaenioglossa</taxon>
        <taxon>Ampullarioidea</taxon>
        <taxon>Ampullariidae</taxon>
        <taxon>Pomacea</taxon>
    </lineage>
</organism>
<evidence type="ECO:0000256" key="5">
    <source>
        <dbReference type="ARBA" id="ARBA00022989"/>
    </source>
</evidence>
<dbReference type="PROSITE" id="PS01271">
    <property type="entry name" value="NA_SULFATE"/>
    <property type="match status" value="1"/>
</dbReference>
<evidence type="ECO:0000313" key="8">
    <source>
        <dbReference type="EMBL" id="PVD31723.1"/>
    </source>
</evidence>
<keyword evidence="6 7" id="KW-0472">Membrane</keyword>
<dbReference type="PANTHER" id="PTHR10283:SF82">
    <property type="entry name" value="SOLUTE CARRIER FAMILY 13 MEMBER 2"/>
    <property type="match status" value="1"/>
</dbReference>
<comment type="similarity">
    <text evidence="2">Belongs to the SLC13A/DASS transporter (TC 2.A.47) family. NADC subfamily.</text>
</comment>